<name>A0A397ISC3_9GLOM</name>
<comment type="caution">
    <text evidence="1">The sequence shown here is derived from an EMBL/GenBank/DDBJ whole genome shotgun (WGS) entry which is preliminary data.</text>
</comment>
<organism evidence="1 2">
    <name type="scientific">Diversispora epigaea</name>
    <dbReference type="NCBI Taxonomy" id="1348612"/>
    <lineage>
        <taxon>Eukaryota</taxon>
        <taxon>Fungi</taxon>
        <taxon>Fungi incertae sedis</taxon>
        <taxon>Mucoromycota</taxon>
        <taxon>Glomeromycotina</taxon>
        <taxon>Glomeromycetes</taxon>
        <taxon>Diversisporales</taxon>
        <taxon>Diversisporaceae</taxon>
        <taxon>Diversispora</taxon>
    </lineage>
</organism>
<keyword evidence="2" id="KW-1185">Reference proteome</keyword>
<reference evidence="1 2" key="1">
    <citation type="submission" date="2018-08" db="EMBL/GenBank/DDBJ databases">
        <title>Genome and evolution of the arbuscular mycorrhizal fungus Diversispora epigaea (formerly Glomus versiforme) and its bacterial endosymbionts.</title>
        <authorList>
            <person name="Sun X."/>
            <person name="Fei Z."/>
            <person name="Harrison M."/>
        </authorList>
    </citation>
    <scope>NUCLEOTIDE SEQUENCE [LARGE SCALE GENOMIC DNA]</scope>
    <source>
        <strain evidence="1 2">IT104</strain>
    </source>
</reference>
<dbReference type="EMBL" id="PQFF01000164">
    <property type="protein sequence ID" value="RHZ77702.1"/>
    <property type="molecule type" value="Genomic_DNA"/>
</dbReference>
<accession>A0A397ISC3</accession>
<proteinExistence type="predicted"/>
<dbReference type="Proteomes" id="UP000266861">
    <property type="component" value="Unassembled WGS sequence"/>
</dbReference>
<evidence type="ECO:0000313" key="1">
    <source>
        <dbReference type="EMBL" id="RHZ77702.1"/>
    </source>
</evidence>
<gene>
    <name evidence="1" type="ORF">Glove_174g154</name>
</gene>
<dbReference type="AlphaFoldDB" id="A0A397ISC3"/>
<sequence length="58" mass="6990">MKSELDIYYQEYGFAIEVQGQQHEKYIKFLHRNPVILSNNKNPYVIIPEHLRELSLIE</sequence>
<evidence type="ECO:0000313" key="2">
    <source>
        <dbReference type="Proteomes" id="UP000266861"/>
    </source>
</evidence>
<protein>
    <submittedName>
        <fullName evidence="1">Uncharacterized protein</fullName>
    </submittedName>
</protein>